<dbReference type="AlphaFoldDB" id="A0A6B2LW85"/>
<protein>
    <submittedName>
        <fullName evidence="1">Uncharacterized protein</fullName>
    </submittedName>
</protein>
<dbReference type="EMBL" id="GIBP01012375">
    <property type="protein sequence ID" value="NDV41344.1"/>
    <property type="molecule type" value="Transcribed_RNA"/>
</dbReference>
<sequence length="56" mass="4922">MGGFPGEGGTCGGGIKGTGGTTVGCSACCGVVGCSLGGSFCIFGRGVVGGVGTGSS</sequence>
<organism evidence="1">
    <name type="scientific">Arcella intermedia</name>
    <dbReference type="NCBI Taxonomy" id="1963864"/>
    <lineage>
        <taxon>Eukaryota</taxon>
        <taxon>Amoebozoa</taxon>
        <taxon>Tubulinea</taxon>
        <taxon>Elardia</taxon>
        <taxon>Arcellinida</taxon>
        <taxon>Sphaerothecina</taxon>
        <taxon>Arcellidae</taxon>
        <taxon>Arcella</taxon>
    </lineage>
</organism>
<evidence type="ECO:0000313" key="1">
    <source>
        <dbReference type="EMBL" id="NDV41344.1"/>
    </source>
</evidence>
<accession>A0A6B2LW85</accession>
<proteinExistence type="predicted"/>
<name>A0A6B2LW85_9EUKA</name>
<reference evidence="1" key="1">
    <citation type="journal article" date="2020" name="J. Eukaryot. Microbiol.">
        <title>De novo Sequencing, Assembly and Annotation of the Transcriptome for the Free-Living Testate Amoeba Arcella intermedia.</title>
        <authorList>
            <person name="Ribeiro G.M."/>
            <person name="Porfirio-Sousa A.L."/>
            <person name="Maurer-Alcala X.X."/>
            <person name="Katz L.A."/>
            <person name="Lahr D.J.G."/>
        </authorList>
    </citation>
    <scope>NUCLEOTIDE SEQUENCE</scope>
</reference>